<dbReference type="Proteomes" id="UP001516400">
    <property type="component" value="Unassembled WGS sequence"/>
</dbReference>
<reference evidence="1 2" key="1">
    <citation type="journal article" date="2021" name="BMC Biol.">
        <title>Horizontally acquired antibacterial genes associated with adaptive radiation of ladybird beetles.</title>
        <authorList>
            <person name="Li H.S."/>
            <person name="Tang X.F."/>
            <person name="Huang Y.H."/>
            <person name="Xu Z.Y."/>
            <person name="Chen M.L."/>
            <person name="Du X.Y."/>
            <person name="Qiu B.Y."/>
            <person name="Chen P.T."/>
            <person name="Zhang W."/>
            <person name="Slipinski A."/>
            <person name="Escalona H.E."/>
            <person name="Waterhouse R.M."/>
            <person name="Zwick A."/>
            <person name="Pang H."/>
        </authorList>
    </citation>
    <scope>NUCLEOTIDE SEQUENCE [LARGE SCALE GENOMIC DNA]</scope>
    <source>
        <strain evidence="1">SYSU2018</strain>
    </source>
</reference>
<evidence type="ECO:0000313" key="1">
    <source>
        <dbReference type="EMBL" id="KAL3283298.1"/>
    </source>
</evidence>
<evidence type="ECO:0000313" key="2">
    <source>
        <dbReference type="Proteomes" id="UP001516400"/>
    </source>
</evidence>
<sequence length="80" mass="8974">IPKFEHEEEILNKIPNKGVPNKFNVISMNELKEIGNNLKNTSGVEDGISTRILKDATEVIANRLLDVMNSFLNSGVFPYD</sequence>
<feature type="non-terminal residue" evidence="1">
    <location>
        <position position="1"/>
    </location>
</feature>
<organism evidence="1 2">
    <name type="scientific">Cryptolaemus montrouzieri</name>
    <dbReference type="NCBI Taxonomy" id="559131"/>
    <lineage>
        <taxon>Eukaryota</taxon>
        <taxon>Metazoa</taxon>
        <taxon>Ecdysozoa</taxon>
        <taxon>Arthropoda</taxon>
        <taxon>Hexapoda</taxon>
        <taxon>Insecta</taxon>
        <taxon>Pterygota</taxon>
        <taxon>Neoptera</taxon>
        <taxon>Endopterygota</taxon>
        <taxon>Coleoptera</taxon>
        <taxon>Polyphaga</taxon>
        <taxon>Cucujiformia</taxon>
        <taxon>Coccinelloidea</taxon>
        <taxon>Coccinellidae</taxon>
        <taxon>Scymninae</taxon>
        <taxon>Scymnini</taxon>
        <taxon>Cryptolaemus</taxon>
    </lineage>
</organism>
<dbReference type="AlphaFoldDB" id="A0ABD2NXM1"/>
<proteinExistence type="predicted"/>
<protein>
    <submittedName>
        <fullName evidence="1">Uncharacterized protein</fullName>
    </submittedName>
</protein>
<keyword evidence="2" id="KW-1185">Reference proteome</keyword>
<gene>
    <name evidence="1" type="ORF">HHI36_006446</name>
</gene>
<accession>A0ABD2NXM1</accession>
<name>A0ABD2NXM1_9CUCU</name>
<dbReference type="EMBL" id="JABFTP020000144">
    <property type="protein sequence ID" value="KAL3283298.1"/>
    <property type="molecule type" value="Genomic_DNA"/>
</dbReference>
<comment type="caution">
    <text evidence="1">The sequence shown here is derived from an EMBL/GenBank/DDBJ whole genome shotgun (WGS) entry which is preliminary data.</text>
</comment>